<organism evidence="3 4">
    <name type="scientific">Ricinus communis</name>
    <name type="common">Castor bean</name>
    <dbReference type="NCBI Taxonomy" id="3988"/>
    <lineage>
        <taxon>Eukaryota</taxon>
        <taxon>Viridiplantae</taxon>
        <taxon>Streptophyta</taxon>
        <taxon>Embryophyta</taxon>
        <taxon>Tracheophyta</taxon>
        <taxon>Spermatophyta</taxon>
        <taxon>Magnoliopsida</taxon>
        <taxon>eudicotyledons</taxon>
        <taxon>Gunneridae</taxon>
        <taxon>Pentapetalae</taxon>
        <taxon>rosids</taxon>
        <taxon>fabids</taxon>
        <taxon>Malpighiales</taxon>
        <taxon>Euphorbiaceae</taxon>
        <taxon>Acalyphoideae</taxon>
        <taxon>Acalypheae</taxon>
        <taxon>Ricinus</taxon>
    </lineage>
</organism>
<dbReference type="InParanoid" id="B9TME6"/>
<keyword evidence="1" id="KW-0175">Coiled coil</keyword>
<protein>
    <submittedName>
        <fullName evidence="3">Uncharacterized protein</fullName>
    </submittedName>
</protein>
<dbReference type="AlphaFoldDB" id="B9TME6"/>
<feature type="region of interest" description="Disordered" evidence="2">
    <location>
        <begin position="292"/>
        <end position="317"/>
    </location>
</feature>
<feature type="coiled-coil region" evidence="1">
    <location>
        <begin position="181"/>
        <end position="215"/>
    </location>
</feature>
<keyword evidence="4" id="KW-1185">Reference proteome</keyword>
<dbReference type="Proteomes" id="UP000008311">
    <property type="component" value="Unassembled WGS sequence"/>
</dbReference>
<evidence type="ECO:0000313" key="4">
    <source>
        <dbReference type="Proteomes" id="UP000008311"/>
    </source>
</evidence>
<accession>B9TME6</accession>
<evidence type="ECO:0000256" key="2">
    <source>
        <dbReference type="SAM" id="MobiDB-lite"/>
    </source>
</evidence>
<proteinExistence type="predicted"/>
<sequence length="317" mass="34020">MGRPRIEWSDAQLRAIMGALAALDRDFPLDNPRFLDGMVAAVRAITSRVYGAMTYGRLLRDVAPQAGVTRRPSTPTIQAAVLRAQALDRGALEAAAEVGAQASVAARGALDASAVGVPLAALPDRVGERAAHPVAIDADALRGAVAPLVRELLRQADAPVHALLARQASPAEGGYAEAHQLQLATVALEEAHGRIRQLENEMGELRRELGAAQAARDLAGEHVNAILVDLRQTIAASGRDVESLARAVRQLVRTGKFLTAQNDAARLQALAEADALRMQNRQLRERVDQLVLDNDRYRRTPGTRASDYGKPPSKPHR</sequence>
<dbReference type="EMBL" id="EQ988847">
    <property type="protein sequence ID" value="EEF22968.1"/>
    <property type="molecule type" value="Genomic_DNA"/>
</dbReference>
<reference evidence="4" key="1">
    <citation type="journal article" date="2010" name="Nat. Biotechnol.">
        <title>Draft genome sequence of the oilseed species Ricinus communis.</title>
        <authorList>
            <person name="Chan A.P."/>
            <person name="Crabtree J."/>
            <person name="Zhao Q."/>
            <person name="Lorenzi H."/>
            <person name="Orvis J."/>
            <person name="Puiu D."/>
            <person name="Melake-Berhan A."/>
            <person name="Jones K.M."/>
            <person name="Redman J."/>
            <person name="Chen G."/>
            <person name="Cahoon E.B."/>
            <person name="Gedil M."/>
            <person name="Stanke M."/>
            <person name="Haas B.J."/>
            <person name="Wortman J.R."/>
            <person name="Fraser-Liggett C.M."/>
            <person name="Ravel J."/>
            <person name="Rabinowicz P.D."/>
        </authorList>
    </citation>
    <scope>NUCLEOTIDE SEQUENCE [LARGE SCALE GENOMIC DNA]</scope>
    <source>
        <strain evidence="4">cv. Hale</strain>
    </source>
</reference>
<gene>
    <name evidence="3" type="ORF">RCOM_1975980</name>
</gene>
<name>B9TME6_RICCO</name>
<evidence type="ECO:0000313" key="3">
    <source>
        <dbReference type="EMBL" id="EEF22968.1"/>
    </source>
</evidence>
<evidence type="ECO:0000256" key="1">
    <source>
        <dbReference type="SAM" id="Coils"/>
    </source>
</evidence>